<feature type="transmembrane region" description="Helical" evidence="6">
    <location>
        <begin position="106"/>
        <end position="129"/>
    </location>
</feature>
<dbReference type="AlphaFoldDB" id="A0A1S8SBE4"/>
<evidence type="ECO:0000256" key="3">
    <source>
        <dbReference type="ARBA" id="ARBA00022553"/>
    </source>
</evidence>
<name>A0A1S8SBE4_CLOBE</name>
<keyword evidence="5" id="KW-0902">Two-component regulatory system</keyword>
<accession>A0A1S8SBE4</accession>
<evidence type="ECO:0000256" key="4">
    <source>
        <dbReference type="ARBA" id="ARBA00022777"/>
    </source>
</evidence>
<dbReference type="InterPro" id="IPR003661">
    <property type="entry name" value="HisK_dim/P_dom"/>
</dbReference>
<evidence type="ECO:0000313" key="9">
    <source>
        <dbReference type="Proteomes" id="UP000190973"/>
    </source>
</evidence>
<feature type="transmembrane region" description="Helical" evidence="6">
    <location>
        <begin position="44"/>
        <end position="64"/>
    </location>
</feature>
<dbReference type="InterPro" id="IPR005467">
    <property type="entry name" value="His_kinase_dom"/>
</dbReference>
<dbReference type="PANTHER" id="PTHR43547">
    <property type="entry name" value="TWO-COMPONENT HISTIDINE KINASE"/>
    <property type="match status" value="1"/>
</dbReference>
<keyword evidence="6" id="KW-0812">Transmembrane</keyword>
<keyword evidence="6" id="KW-1133">Transmembrane helix</keyword>
<dbReference type="InterPro" id="IPR036890">
    <property type="entry name" value="HATPase_C_sf"/>
</dbReference>
<dbReference type="Gene3D" id="1.10.287.130">
    <property type="match status" value="1"/>
</dbReference>
<dbReference type="InterPro" id="IPR003594">
    <property type="entry name" value="HATPase_dom"/>
</dbReference>
<reference evidence="8 9" key="1">
    <citation type="submission" date="2016-05" db="EMBL/GenBank/DDBJ databases">
        <title>Microbial solvent formation.</title>
        <authorList>
            <person name="Poehlein A."/>
            <person name="Montoya Solano J.D."/>
            <person name="Flitsch S."/>
            <person name="Krabben P."/>
            <person name="Duerre P."/>
            <person name="Daniel R."/>
        </authorList>
    </citation>
    <scope>NUCLEOTIDE SEQUENCE [LARGE SCALE GENOMIC DNA]</scope>
    <source>
        <strain evidence="8 9">DSM 53</strain>
    </source>
</reference>
<feature type="transmembrane region" description="Helical" evidence="6">
    <location>
        <begin position="168"/>
        <end position="185"/>
    </location>
</feature>
<dbReference type="PROSITE" id="PS50109">
    <property type="entry name" value="HIS_KIN"/>
    <property type="match status" value="1"/>
</dbReference>
<dbReference type="CDD" id="cd00082">
    <property type="entry name" value="HisKA"/>
    <property type="match status" value="1"/>
</dbReference>
<dbReference type="Gene3D" id="3.30.565.10">
    <property type="entry name" value="Histidine kinase-like ATPase, C-terminal domain"/>
    <property type="match status" value="1"/>
</dbReference>
<dbReference type="Proteomes" id="UP000190973">
    <property type="component" value="Unassembled WGS sequence"/>
</dbReference>
<protein>
    <recommendedName>
        <fullName evidence="2">histidine kinase</fullName>
        <ecNumber evidence="2">2.7.13.3</ecNumber>
    </recommendedName>
</protein>
<evidence type="ECO:0000313" key="8">
    <source>
        <dbReference type="EMBL" id="OOM62890.1"/>
    </source>
</evidence>
<evidence type="ECO:0000256" key="5">
    <source>
        <dbReference type="ARBA" id="ARBA00023012"/>
    </source>
</evidence>
<proteinExistence type="predicted"/>
<evidence type="ECO:0000256" key="2">
    <source>
        <dbReference type="ARBA" id="ARBA00012438"/>
    </source>
</evidence>
<dbReference type="InterPro" id="IPR036097">
    <property type="entry name" value="HisK_dim/P_sf"/>
</dbReference>
<dbReference type="SUPFAM" id="SSF47384">
    <property type="entry name" value="Homodimeric domain of signal transducing histidine kinase"/>
    <property type="match status" value="1"/>
</dbReference>
<sequence length="674" mass="78527">MYNSFLVLDKIKIKIRGIRNMQKYAFLTVLIILCSIISDNVNFYLLLNNIIAISMIFAFIYVYIIRGKFVGKGFVARFKMIYLILIMILAINVTEIIMLFKDISKSYFILLYSMHATLEYCIIKIGLVVKNNDRKSLIICISEILIIIMLVIGFNGGNVIHNPYEESLFIWCITISVLLSIGLCISTVQDTLSKRKQFTIDEFRQIIFYIFSILFNYLGFICFYMGYVKVSEFVLIVKCITLYKFYDYIISKVVDSSLKELNNNIGNATKTKKELNSILRKRNSILNEINVMIQKSGDRNNELIDSIYGGVFLFYLDRLRHINKRTLKTLNITNDEILGIEINDFIKMYFDITLEDVKRAGNYIPCIKMKHTDFEVEIFLASIDEISKILYIHDISEIKENKKMREILEEYLQEDEIKKEFFSNISHELKTPINLIFSALQVNQIYFNENNLDGVNKNRKIIKQNCLRLIRTINNFIDANKISEGYLIPNLKIHNIVNIVEEVSMASNKYIKLINNTLTFDAQEEEIYVKCDKEMITRIMLNILSNSVKYGKQGGKINVSVELYMDNKVAIKVKNDGLKIDKETIPYIFDKFTKLNKTFNRLKEGSGLGLFLTKALVELQEGIIRLTSNNKGNEFTIIMPMAQQSYEDKFNNEDWETNLLEEKVDIEFSDIYIE</sequence>
<keyword evidence="4" id="KW-0418">Kinase</keyword>
<comment type="caution">
    <text evidence="8">The sequence shown here is derived from an EMBL/GenBank/DDBJ whole genome shotgun (WGS) entry which is preliminary data.</text>
</comment>
<dbReference type="SUPFAM" id="SSF55874">
    <property type="entry name" value="ATPase domain of HSP90 chaperone/DNA topoisomerase II/histidine kinase"/>
    <property type="match status" value="1"/>
</dbReference>
<feature type="transmembrane region" description="Helical" evidence="6">
    <location>
        <begin position="80"/>
        <end position="100"/>
    </location>
</feature>
<keyword evidence="8" id="KW-0808">Transferase</keyword>
<dbReference type="Pfam" id="PF00512">
    <property type="entry name" value="HisKA"/>
    <property type="match status" value="1"/>
</dbReference>
<evidence type="ECO:0000259" key="7">
    <source>
        <dbReference type="PROSITE" id="PS50109"/>
    </source>
</evidence>
<dbReference type="PANTHER" id="PTHR43547:SF2">
    <property type="entry name" value="HYBRID SIGNAL TRANSDUCTION HISTIDINE KINASE C"/>
    <property type="match status" value="1"/>
</dbReference>
<dbReference type="EMBL" id="LZZI01000018">
    <property type="protein sequence ID" value="OOM62890.1"/>
    <property type="molecule type" value="Genomic_DNA"/>
</dbReference>
<keyword evidence="6" id="KW-0472">Membrane</keyword>
<organism evidence="8 9">
    <name type="scientific">Clostridium beijerinckii</name>
    <name type="common">Clostridium MP</name>
    <dbReference type="NCBI Taxonomy" id="1520"/>
    <lineage>
        <taxon>Bacteria</taxon>
        <taxon>Bacillati</taxon>
        <taxon>Bacillota</taxon>
        <taxon>Clostridia</taxon>
        <taxon>Eubacteriales</taxon>
        <taxon>Clostridiaceae</taxon>
        <taxon>Clostridium</taxon>
    </lineage>
</organism>
<dbReference type="SMART" id="SM00387">
    <property type="entry name" value="HATPase_c"/>
    <property type="match status" value="1"/>
</dbReference>
<feature type="transmembrane region" description="Helical" evidence="6">
    <location>
        <begin position="21"/>
        <end position="38"/>
    </location>
</feature>
<dbReference type="PRINTS" id="PR00344">
    <property type="entry name" value="BCTRLSENSOR"/>
</dbReference>
<evidence type="ECO:0000256" key="6">
    <source>
        <dbReference type="SAM" id="Phobius"/>
    </source>
</evidence>
<feature type="transmembrane region" description="Helical" evidence="6">
    <location>
        <begin position="206"/>
        <end position="227"/>
    </location>
</feature>
<gene>
    <name evidence="8" type="primary">phoR_4</name>
    <name evidence="8" type="ORF">CLBCK_13590</name>
</gene>
<feature type="transmembrane region" description="Helical" evidence="6">
    <location>
        <begin position="136"/>
        <end position="156"/>
    </location>
</feature>
<evidence type="ECO:0000256" key="1">
    <source>
        <dbReference type="ARBA" id="ARBA00000085"/>
    </source>
</evidence>
<dbReference type="InterPro" id="IPR004358">
    <property type="entry name" value="Sig_transdc_His_kin-like_C"/>
</dbReference>
<keyword evidence="3" id="KW-0597">Phosphoprotein</keyword>
<feature type="domain" description="Histidine kinase" evidence="7">
    <location>
        <begin position="424"/>
        <end position="643"/>
    </location>
</feature>
<comment type="catalytic activity">
    <reaction evidence="1">
        <text>ATP + protein L-histidine = ADP + protein N-phospho-L-histidine.</text>
        <dbReference type="EC" id="2.7.13.3"/>
    </reaction>
</comment>
<dbReference type="SMART" id="SM00388">
    <property type="entry name" value="HisKA"/>
    <property type="match status" value="1"/>
</dbReference>
<dbReference type="Pfam" id="PF02518">
    <property type="entry name" value="HATPase_c"/>
    <property type="match status" value="1"/>
</dbReference>
<dbReference type="EC" id="2.7.13.3" evidence="2"/>
<dbReference type="GO" id="GO:0000155">
    <property type="term" value="F:phosphorelay sensor kinase activity"/>
    <property type="evidence" value="ECO:0007669"/>
    <property type="project" value="InterPro"/>
</dbReference>